<organism evidence="1 2">
    <name type="scientific">Cirrhinus mrigala</name>
    <name type="common">Mrigala</name>
    <dbReference type="NCBI Taxonomy" id="683832"/>
    <lineage>
        <taxon>Eukaryota</taxon>
        <taxon>Metazoa</taxon>
        <taxon>Chordata</taxon>
        <taxon>Craniata</taxon>
        <taxon>Vertebrata</taxon>
        <taxon>Euteleostomi</taxon>
        <taxon>Actinopterygii</taxon>
        <taxon>Neopterygii</taxon>
        <taxon>Teleostei</taxon>
        <taxon>Ostariophysi</taxon>
        <taxon>Cypriniformes</taxon>
        <taxon>Cyprinidae</taxon>
        <taxon>Labeoninae</taxon>
        <taxon>Labeonini</taxon>
        <taxon>Cirrhinus</taxon>
    </lineage>
</organism>
<keyword evidence="2" id="KW-1185">Reference proteome</keyword>
<dbReference type="AlphaFoldDB" id="A0ABD0QSG2"/>
<evidence type="ECO:0000313" key="2">
    <source>
        <dbReference type="Proteomes" id="UP001529510"/>
    </source>
</evidence>
<sequence>VECGGDKSEIIYTADLYVVTSVRIFCSTARRPITASPLISMNGYPAMRIHGIILAFK</sequence>
<accession>A0ABD0QSG2</accession>
<reference evidence="1 2" key="1">
    <citation type="submission" date="2024-05" db="EMBL/GenBank/DDBJ databases">
        <title>Genome sequencing and assembly of Indian major carp, Cirrhinus mrigala (Hamilton, 1822).</title>
        <authorList>
            <person name="Mohindra V."/>
            <person name="Chowdhury L.M."/>
            <person name="Lal K."/>
            <person name="Jena J.K."/>
        </authorList>
    </citation>
    <scope>NUCLEOTIDE SEQUENCE [LARGE SCALE GENOMIC DNA]</scope>
    <source>
        <strain evidence="1">CM1030</strain>
        <tissue evidence="1">Blood</tissue>
    </source>
</reference>
<gene>
    <name evidence="1" type="ORF">M9458_016210</name>
</gene>
<name>A0ABD0QSG2_CIRMR</name>
<protein>
    <submittedName>
        <fullName evidence="1">Uncharacterized protein</fullName>
    </submittedName>
</protein>
<dbReference type="EMBL" id="JAMKFB020000007">
    <property type="protein sequence ID" value="KAL0189111.1"/>
    <property type="molecule type" value="Genomic_DNA"/>
</dbReference>
<dbReference type="Proteomes" id="UP001529510">
    <property type="component" value="Unassembled WGS sequence"/>
</dbReference>
<proteinExistence type="predicted"/>
<comment type="caution">
    <text evidence="1">The sequence shown here is derived from an EMBL/GenBank/DDBJ whole genome shotgun (WGS) entry which is preliminary data.</text>
</comment>
<feature type="non-terminal residue" evidence="1">
    <location>
        <position position="1"/>
    </location>
</feature>
<evidence type="ECO:0000313" key="1">
    <source>
        <dbReference type="EMBL" id="KAL0189111.1"/>
    </source>
</evidence>
<feature type="non-terminal residue" evidence="1">
    <location>
        <position position="57"/>
    </location>
</feature>